<accession>A0ABT1GD28</accession>
<comment type="caution">
    <text evidence="1">The sequence shown here is derived from an EMBL/GenBank/DDBJ whole genome shotgun (WGS) entry which is preliminary data.</text>
</comment>
<protein>
    <submittedName>
        <fullName evidence="1">Uncharacterized protein</fullName>
    </submittedName>
</protein>
<sequence length="105" mass="11579">MQKTAQSYITGFRSGENFSPGDSVAGILIKHRMEDGTLALLTRELSSGITEVRENIVRLLEELGSEMDAPTPDKFPIIRDQAIIPALVVVVLPKTTPQQAMPRQF</sequence>
<dbReference type="EMBL" id="JALJZU010000001">
    <property type="protein sequence ID" value="MCP2006860.1"/>
    <property type="molecule type" value="Genomic_DNA"/>
</dbReference>
<gene>
    <name evidence="1" type="ORF">L1274_000548</name>
</gene>
<evidence type="ECO:0000313" key="2">
    <source>
        <dbReference type="Proteomes" id="UP001162889"/>
    </source>
</evidence>
<evidence type="ECO:0000313" key="1">
    <source>
        <dbReference type="EMBL" id="MCP2006860.1"/>
    </source>
</evidence>
<name>A0ABT1GD28_9BURK</name>
<dbReference type="RefSeq" id="WP_262311680.1">
    <property type="nucleotide sequence ID" value="NZ_JAHTGR010000001.1"/>
</dbReference>
<proteinExistence type="predicted"/>
<organism evidence="1 2">
    <name type="scientific">Duganella violaceipulchra</name>
    <dbReference type="NCBI Taxonomy" id="2849652"/>
    <lineage>
        <taxon>Bacteria</taxon>
        <taxon>Pseudomonadati</taxon>
        <taxon>Pseudomonadota</taxon>
        <taxon>Betaproteobacteria</taxon>
        <taxon>Burkholderiales</taxon>
        <taxon>Oxalobacteraceae</taxon>
        <taxon>Telluria group</taxon>
        <taxon>Duganella</taxon>
    </lineage>
</organism>
<reference evidence="1" key="1">
    <citation type="submission" date="2022-03" db="EMBL/GenBank/DDBJ databases">
        <title>Genome Encyclopedia of Bacteria and Archaea VI: Functional Genomics of Type Strains.</title>
        <authorList>
            <person name="Whitman W."/>
        </authorList>
    </citation>
    <scope>NUCLEOTIDE SEQUENCE</scope>
    <source>
        <strain evidence="1">HSC-15S17</strain>
    </source>
</reference>
<keyword evidence="2" id="KW-1185">Reference proteome</keyword>
<dbReference type="Proteomes" id="UP001162889">
    <property type="component" value="Unassembled WGS sequence"/>
</dbReference>